<gene>
    <name evidence="3" type="ORF">ALECFALPRED_009578</name>
</gene>
<keyword evidence="4" id="KW-1185">Reference proteome</keyword>
<dbReference type="EMBL" id="CAJPDR010000073">
    <property type="protein sequence ID" value="CAF9914377.1"/>
    <property type="molecule type" value="Genomic_DNA"/>
</dbReference>
<dbReference type="Proteomes" id="UP000664203">
    <property type="component" value="Unassembled WGS sequence"/>
</dbReference>
<comment type="caution">
    <text evidence="3">The sequence shown here is derived from an EMBL/GenBank/DDBJ whole genome shotgun (WGS) entry which is preliminary data.</text>
</comment>
<dbReference type="PANTHER" id="PTHR10622">
    <property type="entry name" value="HET DOMAIN-CONTAINING PROTEIN"/>
    <property type="match status" value="1"/>
</dbReference>
<protein>
    <recommendedName>
        <fullName evidence="5">Heterokaryon incompatibility domain-containing protein</fullName>
    </recommendedName>
</protein>
<evidence type="ECO:0000313" key="3">
    <source>
        <dbReference type="EMBL" id="CAF9914377.1"/>
    </source>
</evidence>
<accession>A0A8H3I474</accession>
<evidence type="ECO:0000259" key="1">
    <source>
        <dbReference type="Pfam" id="PF06985"/>
    </source>
</evidence>
<dbReference type="InterPro" id="IPR010730">
    <property type="entry name" value="HET"/>
</dbReference>
<dbReference type="OrthoDB" id="20872at2759"/>
<organism evidence="3 4">
    <name type="scientific">Alectoria fallacina</name>
    <dbReference type="NCBI Taxonomy" id="1903189"/>
    <lineage>
        <taxon>Eukaryota</taxon>
        <taxon>Fungi</taxon>
        <taxon>Dikarya</taxon>
        <taxon>Ascomycota</taxon>
        <taxon>Pezizomycotina</taxon>
        <taxon>Lecanoromycetes</taxon>
        <taxon>OSLEUM clade</taxon>
        <taxon>Lecanoromycetidae</taxon>
        <taxon>Lecanorales</taxon>
        <taxon>Lecanorineae</taxon>
        <taxon>Parmeliaceae</taxon>
        <taxon>Alectoria</taxon>
    </lineage>
</organism>
<reference evidence="3" key="1">
    <citation type="submission" date="2021-03" db="EMBL/GenBank/DDBJ databases">
        <authorList>
            <person name="Tagirdzhanova G."/>
        </authorList>
    </citation>
    <scope>NUCLEOTIDE SEQUENCE</scope>
</reference>
<sequence>MRLLDTTTIKLSEFHDADIPPYAILSHTWGKNESSFQDLHRVKSKGPQGYYKIARCCALAASQGYKWVWIDTCCIDKTSSSELSEAINSMYRWYQNSRICYAYLEDVSIDDMENFGSSRWFTRGWTLQELLAPAEVDFYDTRWTKVGSKRSLCETIAAATNIPPRCLEYRAGVSVAARMSWASKRQTSRVEDIAYSLMGLFDVNMPLLYGEGPKAFMRLQHEIVRNIDDESIFAWTDSSLLMSGIFALSPAAFVDSGDIVAKDYSQFYRREPNTVTSRGLSIELPGKVGKDHHHPNCEMVPLHCARSEDKNVPIMIRLCKDPKPYTFSRMSPNKLQVLDLRDFDVGVDSRRVYVQLSNMHFLPTDLSPDPWQLIRLGAQRVVVPDQAALH</sequence>
<dbReference type="Pfam" id="PF06985">
    <property type="entry name" value="HET"/>
    <property type="match status" value="1"/>
</dbReference>
<evidence type="ECO:0008006" key="5">
    <source>
        <dbReference type="Google" id="ProtNLM"/>
    </source>
</evidence>
<dbReference type="PANTHER" id="PTHR10622:SF10">
    <property type="entry name" value="HET DOMAIN-CONTAINING PROTEIN"/>
    <property type="match status" value="1"/>
</dbReference>
<evidence type="ECO:0000313" key="4">
    <source>
        <dbReference type="Proteomes" id="UP000664203"/>
    </source>
</evidence>
<name>A0A8H3I474_9LECA</name>
<proteinExistence type="predicted"/>
<dbReference type="InterPro" id="IPR058525">
    <property type="entry name" value="DUF8212"/>
</dbReference>
<feature type="domain" description="DUF8212" evidence="2">
    <location>
        <begin position="214"/>
        <end position="238"/>
    </location>
</feature>
<feature type="domain" description="Heterokaryon incompatibility" evidence="1">
    <location>
        <begin position="22"/>
        <end position="108"/>
    </location>
</feature>
<dbReference type="AlphaFoldDB" id="A0A8H3I474"/>
<dbReference type="Pfam" id="PF26640">
    <property type="entry name" value="DUF8212"/>
    <property type="match status" value="1"/>
</dbReference>
<evidence type="ECO:0000259" key="2">
    <source>
        <dbReference type="Pfam" id="PF26640"/>
    </source>
</evidence>